<evidence type="ECO:0000313" key="6">
    <source>
        <dbReference type="EMBL" id="MBE1457620.1"/>
    </source>
</evidence>
<dbReference type="InterPro" id="IPR011991">
    <property type="entry name" value="ArsR-like_HTH"/>
</dbReference>
<reference evidence="6 7" key="1">
    <citation type="submission" date="2020-10" db="EMBL/GenBank/DDBJ databases">
        <title>Sequencing the genomes of 1000 actinobacteria strains.</title>
        <authorList>
            <person name="Klenk H.-P."/>
        </authorList>
    </citation>
    <scope>NUCLEOTIDE SEQUENCE [LARGE SCALE GENOMIC DNA]</scope>
    <source>
        <strain evidence="6 7">DSM 45157</strain>
    </source>
</reference>
<dbReference type="Proteomes" id="UP000598217">
    <property type="component" value="Unassembled WGS sequence"/>
</dbReference>
<evidence type="ECO:0000256" key="4">
    <source>
        <dbReference type="SAM" id="MobiDB-lite"/>
    </source>
</evidence>
<keyword evidence="2" id="KW-0238">DNA-binding</keyword>
<proteinExistence type="predicted"/>
<dbReference type="PANTHER" id="PTHR38465:SF1">
    <property type="entry name" value="HTH-TYPE TRANSCRIPTIONAL REGULATOR MJ1563-RELATED"/>
    <property type="match status" value="1"/>
</dbReference>
<protein>
    <submittedName>
        <fullName evidence="6">Biotin operon repressor</fullName>
    </submittedName>
</protein>
<dbReference type="InterPro" id="IPR000835">
    <property type="entry name" value="HTH_MarR-typ"/>
</dbReference>
<comment type="caution">
    <text evidence="6">The sequence shown here is derived from an EMBL/GenBank/DDBJ whole genome shotgun (WGS) entry which is preliminary data.</text>
</comment>
<name>A0ABR9HFN2_9ACTN</name>
<evidence type="ECO:0000259" key="5">
    <source>
        <dbReference type="Pfam" id="PF12802"/>
    </source>
</evidence>
<evidence type="ECO:0000256" key="3">
    <source>
        <dbReference type="ARBA" id="ARBA00023163"/>
    </source>
</evidence>
<dbReference type="InterPro" id="IPR036388">
    <property type="entry name" value="WH-like_DNA-bd_sf"/>
</dbReference>
<evidence type="ECO:0000256" key="2">
    <source>
        <dbReference type="ARBA" id="ARBA00023125"/>
    </source>
</evidence>
<keyword evidence="1" id="KW-0805">Transcription regulation</keyword>
<evidence type="ECO:0000256" key="1">
    <source>
        <dbReference type="ARBA" id="ARBA00023015"/>
    </source>
</evidence>
<dbReference type="Pfam" id="PF12802">
    <property type="entry name" value="MarR_2"/>
    <property type="match status" value="1"/>
</dbReference>
<dbReference type="EMBL" id="JADBDY010000001">
    <property type="protein sequence ID" value="MBE1457620.1"/>
    <property type="molecule type" value="Genomic_DNA"/>
</dbReference>
<gene>
    <name evidence="6" type="ORF">H4W79_001834</name>
</gene>
<organism evidence="6 7">
    <name type="scientific">Nocardiopsis terrae</name>
    <dbReference type="NCBI Taxonomy" id="372655"/>
    <lineage>
        <taxon>Bacteria</taxon>
        <taxon>Bacillati</taxon>
        <taxon>Actinomycetota</taxon>
        <taxon>Actinomycetes</taxon>
        <taxon>Streptosporangiales</taxon>
        <taxon>Nocardiopsidaceae</taxon>
        <taxon>Nocardiopsis</taxon>
    </lineage>
</organism>
<keyword evidence="7" id="KW-1185">Reference proteome</keyword>
<dbReference type="InterPro" id="IPR036390">
    <property type="entry name" value="WH_DNA-bd_sf"/>
</dbReference>
<keyword evidence="3" id="KW-0804">Transcription</keyword>
<feature type="domain" description="HTH marR-type" evidence="5">
    <location>
        <begin position="57"/>
        <end position="115"/>
    </location>
</feature>
<dbReference type="PANTHER" id="PTHR38465">
    <property type="entry name" value="HTH-TYPE TRANSCRIPTIONAL REGULATOR MJ1563-RELATED"/>
    <property type="match status" value="1"/>
</dbReference>
<dbReference type="InterPro" id="IPR052362">
    <property type="entry name" value="HTH-GbsR_regulator"/>
</dbReference>
<evidence type="ECO:0000313" key="7">
    <source>
        <dbReference type="Proteomes" id="UP000598217"/>
    </source>
</evidence>
<dbReference type="SUPFAM" id="SSF46785">
    <property type="entry name" value="Winged helix' DNA-binding domain"/>
    <property type="match status" value="1"/>
</dbReference>
<sequence>MTDTGAPGRGDIVAPMAQGAQQERPSGAGPAHGSGDEADRFRDDFVGRFSEYWNSQGRPRAEGRIVGFLLVADRDAVSAEEVAEGAGVSRGSVSQSVRRLRELGFVTLVEVPGQRSRLISMDEDVWGGFLRNERSYLRQQRDLAASALERLPGLGASSRTRLRNMYDYMTWLDGYHDVLLERWEEYKAARPGRGDPGSAPR</sequence>
<accession>A0ABR9HFN2</accession>
<dbReference type="CDD" id="cd00090">
    <property type="entry name" value="HTH_ARSR"/>
    <property type="match status" value="1"/>
</dbReference>
<dbReference type="Gene3D" id="1.10.10.10">
    <property type="entry name" value="Winged helix-like DNA-binding domain superfamily/Winged helix DNA-binding domain"/>
    <property type="match status" value="1"/>
</dbReference>
<feature type="region of interest" description="Disordered" evidence="4">
    <location>
        <begin position="1"/>
        <end position="40"/>
    </location>
</feature>